<evidence type="ECO:0000256" key="1">
    <source>
        <dbReference type="ARBA" id="ARBA00022443"/>
    </source>
</evidence>
<dbReference type="InterPro" id="IPR036028">
    <property type="entry name" value="SH3-like_dom_sf"/>
</dbReference>
<dbReference type="PANTHER" id="PTHR12845">
    <property type="entry name" value="GUANINE NUCLEOTIDE EXCHANGE FACTOR"/>
    <property type="match status" value="1"/>
</dbReference>
<protein>
    <submittedName>
        <fullName evidence="6">Ephexin-1</fullName>
    </submittedName>
</protein>
<keyword evidence="1 2" id="KW-0728">SH3 domain</keyword>
<evidence type="ECO:0000259" key="5">
    <source>
        <dbReference type="PROSITE" id="PS50010"/>
    </source>
</evidence>
<dbReference type="SMART" id="SM00233">
    <property type="entry name" value="PH"/>
    <property type="match status" value="1"/>
</dbReference>
<dbReference type="InterPro" id="IPR011993">
    <property type="entry name" value="PH-like_dom_sf"/>
</dbReference>
<dbReference type="SUPFAM" id="SSF48065">
    <property type="entry name" value="DBL homology domain (DH-domain)"/>
    <property type="match status" value="1"/>
</dbReference>
<dbReference type="CDD" id="cd00174">
    <property type="entry name" value="SH3"/>
    <property type="match status" value="1"/>
</dbReference>
<feature type="domain" description="SH3" evidence="4">
    <location>
        <begin position="581"/>
        <end position="641"/>
    </location>
</feature>
<feature type="non-terminal residue" evidence="6">
    <location>
        <position position="1"/>
    </location>
</feature>
<reference evidence="6" key="1">
    <citation type="submission" date="2016-01" db="EMBL/GenBank/DDBJ databases">
        <title>Reference transcriptome for the parasite Schistocephalus solidus: insights into the molecular evolution of parasitism.</title>
        <authorList>
            <person name="Hebert F.O."/>
            <person name="Grambauer S."/>
            <person name="Barber I."/>
            <person name="Landry C.R."/>
            <person name="Aubin-Horth N."/>
        </authorList>
    </citation>
    <scope>NUCLEOTIDE SEQUENCE</scope>
</reference>
<dbReference type="SUPFAM" id="SSF50729">
    <property type="entry name" value="PH domain-like"/>
    <property type="match status" value="1"/>
</dbReference>
<dbReference type="PROSITE" id="PS50010">
    <property type="entry name" value="DH_2"/>
    <property type="match status" value="1"/>
</dbReference>
<dbReference type="InterPro" id="IPR001452">
    <property type="entry name" value="SH3_domain"/>
</dbReference>
<dbReference type="SMART" id="SM00325">
    <property type="entry name" value="RhoGEF"/>
    <property type="match status" value="1"/>
</dbReference>
<dbReference type="CDD" id="cd00160">
    <property type="entry name" value="RhoGEF"/>
    <property type="match status" value="1"/>
</dbReference>
<dbReference type="InterPro" id="IPR047271">
    <property type="entry name" value="Ephexin-like"/>
</dbReference>
<dbReference type="InterPro" id="IPR001849">
    <property type="entry name" value="PH_domain"/>
</dbReference>
<proteinExistence type="predicted"/>
<dbReference type="PANTHER" id="PTHR12845:SF5">
    <property type="entry name" value="EPHEXIN, ISOFORM D"/>
    <property type="match status" value="1"/>
</dbReference>
<sequence>PYLTRCMDQLKGTSFFQIISLVPLYQIYVAKNQCNEEFKRIGQRFRESVRTRLSSRRKYMVQARSNSMTSWSAPKIPNGVQLIDVKTYGFDSPDSPASVGVNSYTCQKTNTGPGDESGNETRYATQRLAGGPVGRCQWADMPEVAKRGLARDLTPDQRSLQEARFEIITTEASFNKSLTFLIETFYKAALFDTSDPNALITPLDKSHLFSNIQDIHATSTQLLLDLDQHFQEDPIMKNICDIIFEYSETKLSYYITYVRNQSYQVKMLEKIRSQPKLDEELQRLQRMPACNGLDLNSFLILPMQRIVRLRLLVTAVLKYTPKSSHAYRSGLLALASLEKLISECNAQTGYMEKKERLLTLSNQLEFQNTMRAIAMENRELVKEGHLNLLLTSNAPRASTRRRLSDAMRCKPAKVHLFLITDMLLITRPKGEKFYVLDVCPLEKIKASPEQLPTDFENMSIRSQRMSTRKDSVEGDADNHHHIHHQRDPLSRSKFERISLRSRRSSSIGPRKVPEQTAGSNLEGNAGQGLQEFPLCITVETPEGTKKSYHLVAESLNSRERWLDLLQPGYKSASEEPGGAQNVYREVIATTSHGSTEGDEIEVKEGDIMTILTDLPDGWYKCALTDGRAGWVPKKICSELDDPVARQLHLNNFALSKEASRVYAEMKGQDHGTVFQRLRVFFGTDL</sequence>
<dbReference type="AlphaFoldDB" id="A0A0X3PB10"/>
<dbReference type="Pfam" id="PF00621">
    <property type="entry name" value="RhoGEF"/>
    <property type="match status" value="1"/>
</dbReference>
<dbReference type="Gene3D" id="1.20.900.10">
    <property type="entry name" value="Dbl homology (DH) domain"/>
    <property type="match status" value="1"/>
</dbReference>
<dbReference type="SMART" id="SM00326">
    <property type="entry name" value="SH3"/>
    <property type="match status" value="1"/>
</dbReference>
<feature type="domain" description="DH" evidence="5">
    <location>
        <begin position="159"/>
        <end position="347"/>
    </location>
</feature>
<gene>
    <name evidence="6" type="primary">NGEF</name>
    <name evidence="6" type="ORF">TR102430</name>
</gene>
<evidence type="ECO:0000259" key="4">
    <source>
        <dbReference type="PROSITE" id="PS50002"/>
    </source>
</evidence>
<name>A0A0X3PB10_SCHSO</name>
<accession>A0A0X3PB10</accession>
<dbReference type="SUPFAM" id="SSF50044">
    <property type="entry name" value="SH3-domain"/>
    <property type="match status" value="1"/>
</dbReference>
<dbReference type="GO" id="GO:0005085">
    <property type="term" value="F:guanyl-nucleotide exchange factor activity"/>
    <property type="evidence" value="ECO:0007669"/>
    <property type="project" value="InterPro"/>
</dbReference>
<organism evidence="6">
    <name type="scientific">Schistocephalus solidus</name>
    <name type="common">Tapeworm</name>
    <dbReference type="NCBI Taxonomy" id="70667"/>
    <lineage>
        <taxon>Eukaryota</taxon>
        <taxon>Metazoa</taxon>
        <taxon>Spiralia</taxon>
        <taxon>Lophotrochozoa</taxon>
        <taxon>Platyhelminthes</taxon>
        <taxon>Cestoda</taxon>
        <taxon>Eucestoda</taxon>
        <taxon>Diphyllobothriidea</taxon>
        <taxon>Diphyllobothriidae</taxon>
        <taxon>Schistocephalus</taxon>
    </lineage>
</organism>
<feature type="region of interest" description="Disordered" evidence="3">
    <location>
        <begin position="450"/>
        <end position="524"/>
    </location>
</feature>
<dbReference type="Gene3D" id="2.30.29.30">
    <property type="entry name" value="Pleckstrin-homology domain (PH domain)/Phosphotyrosine-binding domain (PTB)"/>
    <property type="match status" value="1"/>
</dbReference>
<dbReference type="InterPro" id="IPR035899">
    <property type="entry name" value="DBL_dom_sf"/>
</dbReference>
<dbReference type="InterPro" id="IPR000219">
    <property type="entry name" value="DH_dom"/>
</dbReference>
<evidence type="ECO:0000313" key="6">
    <source>
        <dbReference type="EMBL" id="JAP49124.1"/>
    </source>
</evidence>
<dbReference type="Gene3D" id="2.30.30.40">
    <property type="entry name" value="SH3 Domains"/>
    <property type="match status" value="1"/>
</dbReference>
<evidence type="ECO:0000256" key="3">
    <source>
        <dbReference type="SAM" id="MobiDB-lite"/>
    </source>
</evidence>
<evidence type="ECO:0000256" key="2">
    <source>
        <dbReference type="PROSITE-ProRule" id="PRU00192"/>
    </source>
</evidence>
<feature type="compositionally biased region" description="Basic and acidic residues" evidence="3">
    <location>
        <begin position="467"/>
        <end position="498"/>
    </location>
</feature>
<dbReference type="PROSITE" id="PS50002">
    <property type="entry name" value="SH3"/>
    <property type="match status" value="1"/>
</dbReference>
<dbReference type="EMBL" id="GEEE01014101">
    <property type="protein sequence ID" value="JAP49124.1"/>
    <property type="molecule type" value="Transcribed_RNA"/>
</dbReference>
<dbReference type="Pfam" id="PF00018">
    <property type="entry name" value="SH3_1"/>
    <property type="match status" value="1"/>
</dbReference>